<reference evidence="1" key="1">
    <citation type="submission" date="2020-09" db="EMBL/GenBank/DDBJ databases">
        <title>Genome-Enabled Discovery of Anthraquinone Biosynthesis in Senna tora.</title>
        <authorList>
            <person name="Kang S.-H."/>
            <person name="Pandey R.P."/>
            <person name="Lee C.-M."/>
            <person name="Sim J.-S."/>
            <person name="Jeong J.-T."/>
            <person name="Choi B.-S."/>
            <person name="Jung M."/>
            <person name="Ginzburg D."/>
            <person name="Zhao K."/>
            <person name="Won S.Y."/>
            <person name="Oh T.-J."/>
            <person name="Yu Y."/>
            <person name="Kim N.-H."/>
            <person name="Lee O.R."/>
            <person name="Lee T.-H."/>
            <person name="Bashyal P."/>
            <person name="Kim T.-S."/>
            <person name="Lee W.-H."/>
            <person name="Kawkins C."/>
            <person name="Kim C.-K."/>
            <person name="Kim J.S."/>
            <person name="Ahn B.O."/>
            <person name="Rhee S.Y."/>
            <person name="Sohng J.K."/>
        </authorList>
    </citation>
    <scope>NUCLEOTIDE SEQUENCE</scope>
    <source>
        <tissue evidence="1">Leaf</tissue>
    </source>
</reference>
<organism evidence="1 2">
    <name type="scientific">Senna tora</name>
    <dbReference type="NCBI Taxonomy" id="362788"/>
    <lineage>
        <taxon>Eukaryota</taxon>
        <taxon>Viridiplantae</taxon>
        <taxon>Streptophyta</taxon>
        <taxon>Embryophyta</taxon>
        <taxon>Tracheophyta</taxon>
        <taxon>Spermatophyta</taxon>
        <taxon>Magnoliopsida</taxon>
        <taxon>eudicotyledons</taxon>
        <taxon>Gunneridae</taxon>
        <taxon>Pentapetalae</taxon>
        <taxon>rosids</taxon>
        <taxon>fabids</taxon>
        <taxon>Fabales</taxon>
        <taxon>Fabaceae</taxon>
        <taxon>Caesalpinioideae</taxon>
        <taxon>Cassia clade</taxon>
        <taxon>Senna</taxon>
    </lineage>
</organism>
<dbReference type="EMBL" id="JAAIUW010000012">
    <property type="protein sequence ID" value="KAF7807026.1"/>
    <property type="molecule type" value="Genomic_DNA"/>
</dbReference>
<proteinExistence type="predicted"/>
<sequence>MKKTTPALATRLNCDSEDLIELSRVRFEGYMDIPFSLSLSHLMPHGKLYSIPTVFKPTKQLHARIIVNFGLLSSSSFASSYAQCEILPMRERVSQTILHTHLPSRHAVKLCSIGKNLCCCRKVERCREGQKYGK</sequence>
<evidence type="ECO:0000313" key="2">
    <source>
        <dbReference type="Proteomes" id="UP000634136"/>
    </source>
</evidence>
<dbReference type="AlphaFoldDB" id="A0A834SPJ5"/>
<comment type="caution">
    <text evidence="1">The sequence shown here is derived from an EMBL/GenBank/DDBJ whole genome shotgun (WGS) entry which is preliminary data.</text>
</comment>
<accession>A0A834SPJ5</accession>
<dbReference type="Proteomes" id="UP000634136">
    <property type="component" value="Unassembled WGS sequence"/>
</dbReference>
<keyword evidence="2" id="KW-1185">Reference proteome</keyword>
<protein>
    <submittedName>
        <fullName evidence="1">Uncharacterized protein</fullName>
    </submittedName>
</protein>
<gene>
    <name evidence="1" type="ORF">G2W53_039187</name>
</gene>
<evidence type="ECO:0000313" key="1">
    <source>
        <dbReference type="EMBL" id="KAF7807026.1"/>
    </source>
</evidence>
<name>A0A834SPJ5_9FABA</name>